<sequence>MLENIDIRNEDAISPSSLLVRNLLPISEEFSTQIFQYHSDQLLESENISSRIFCDFAL</sequence>
<reference evidence="1 2" key="1">
    <citation type="journal article" date="2007" name="Appl. Environ. Microbiol.">
        <title>Genome sequence of the cellulolytic gliding bacterium Cytophaga hutchinsonii.</title>
        <authorList>
            <person name="Xie G."/>
            <person name="Bruce D.C."/>
            <person name="Challacombe J.F."/>
            <person name="Chertkov O."/>
            <person name="Detter J.C."/>
            <person name="Gilna P."/>
            <person name="Han C.S."/>
            <person name="Lucas S."/>
            <person name="Misra M."/>
            <person name="Myers G.L."/>
            <person name="Richardson P."/>
            <person name="Tapia R."/>
            <person name="Thayer N."/>
            <person name="Thompson L.S."/>
            <person name="Brettin T.S."/>
            <person name="Henrissat B."/>
            <person name="Wilson D.B."/>
            <person name="McBride M.J."/>
        </authorList>
    </citation>
    <scope>NUCLEOTIDE SEQUENCE [LARGE SCALE GENOMIC DNA]</scope>
    <source>
        <strain evidence="2">ATCC 33406 / DSM 1761 / CIP 103989 / NBRC 15051 / NCIMB 9469 / D465</strain>
    </source>
</reference>
<gene>
    <name evidence="1" type="ordered locus">CHU_0045</name>
</gene>
<name>A0A6N4SM53_CYTH3</name>
<dbReference type="EMBL" id="CP000383">
    <property type="protein sequence ID" value="ABG57339.1"/>
    <property type="molecule type" value="Genomic_DNA"/>
</dbReference>
<protein>
    <submittedName>
        <fullName evidence="1">Uncharacterized protein</fullName>
    </submittedName>
</protein>
<evidence type="ECO:0000313" key="1">
    <source>
        <dbReference type="EMBL" id="ABG57339.1"/>
    </source>
</evidence>
<dbReference type="Proteomes" id="UP000001822">
    <property type="component" value="Chromosome"/>
</dbReference>
<dbReference type="AlphaFoldDB" id="A0A6N4SM53"/>
<evidence type="ECO:0000313" key="2">
    <source>
        <dbReference type="Proteomes" id="UP000001822"/>
    </source>
</evidence>
<dbReference type="KEGG" id="chu:CHU_0045"/>
<proteinExistence type="predicted"/>
<accession>A0A6N4SM53</accession>
<keyword evidence="2" id="KW-1185">Reference proteome</keyword>
<organism evidence="1 2">
    <name type="scientific">Cytophaga hutchinsonii (strain ATCC 33406 / DSM 1761 / CIP 103989 / NBRC 15051 / NCIMB 9469 / D465)</name>
    <dbReference type="NCBI Taxonomy" id="269798"/>
    <lineage>
        <taxon>Bacteria</taxon>
        <taxon>Pseudomonadati</taxon>
        <taxon>Bacteroidota</taxon>
        <taxon>Cytophagia</taxon>
        <taxon>Cytophagales</taxon>
        <taxon>Cytophagaceae</taxon>
        <taxon>Cytophaga</taxon>
    </lineage>
</organism>